<dbReference type="GO" id="GO:0005634">
    <property type="term" value="C:nucleus"/>
    <property type="evidence" value="ECO:0007669"/>
    <property type="project" value="UniProtKB-SubCell"/>
</dbReference>
<dbReference type="GO" id="GO:0006351">
    <property type="term" value="P:DNA-templated transcription"/>
    <property type="evidence" value="ECO:0007669"/>
    <property type="project" value="InterPro"/>
</dbReference>
<evidence type="ECO:0000313" key="6">
    <source>
        <dbReference type="EMBL" id="KKA27748.1"/>
    </source>
</evidence>
<comment type="caution">
    <text evidence="6">The sequence shown here is derived from an EMBL/GenBank/DDBJ whole genome shotgun (WGS) entry which is preliminary data.</text>
</comment>
<dbReference type="SMART" id="SM00066">
    <property type="entry name" value="GAL4"/>
    <property type="match status" value="1"/>
</dbReference>
<feature type="compositionally biased region" description="Polar residues" evidence="4">
    <location>
        <begin position="158"/>
        <end position="187"/>
    </location>
</feature>
<dbReference type="CDD" id="cd00067">
    <property type="entry name" value="GAL4"/>
    <property type="match status" value="1"/>
</dbReference>
<dbReference type="SUPFAM" id="SSF57701">
    <property type="entry name" value="Zn2/Cys6 DNA-binding domain"/>
    <property type="match status" value="1"/>
</dbReference>
<comment type="subcellular location">
    <subcellularLocation>
        <location evidence="1">Nucleus</location>
    </subcellularLocation>
</comment>
<evidence type="ECO:0000256" key="3">
    <source>
        <dbReference type="ARBA" id="ARBA00023242"/>
    </source>
</evidence>
<evidence type="ECO:0000259" key="5">
    <source>
        <dbReference type="PROSITE" id="PS50048"/>
    </source>
</evidence>
<dbReference type="InterPro" id="IPR036864">
    <property type="entry name" value="Zn2-C6_fun-type_DNA-bd_sf"/>
</dbReference>
<dbReference type="CDD" id="cd12148">
    <property type="entry name" value="fungal_TF_MHR"/>
    <property type="match status" value="1"/>
</dbReference>
<gene>
    <name evidence="6" type="ORF">TD95_001269</name>
</gene>
<dbReference type="InterPro" id="IPR001138">
    <property type="entry name" value="Zn2Cys6_DnaBD"/>
</dbReference>
<dbReference type="GO" id="GO:0003677">
    <property type="term" value="F:DNA binding"/>
    <property type="evidence" value="ECO:0007669"/>
    <property type="project" value="InterPro"/>
</dbReference>
<accession>A0A0F4ZD22</accession>
<dbReference type="Gene3D" id="4.10.240.10">
    <property type="entry name" value="Zn(2)-C6 fungal-type DNA-binding domain"/>
    <property type="match status" value="1"/>
</dbReference>
<feature type="region of interest" description="Disordered" evidence="4">
    <location>
        <begin position="108"/>
        <end position="129"/>
    </location>
</feature>
<organism evidence="6 7">
    <name type="scientific">Thielaviopsis punctulata</name>
    <dbReference type="NCBI Taxonomy" id="72032"/>
    <lineage>
        <taxon>Eukaryota</taxon>
        <taxon>Fungi</taxon>
        <taxon>Dikarya</taxon>
        <taxon>Ascomycota</taxon>
        <taxon>Pezizomycotina</taxon>
        <taxon>Sordariomycetes</taxon>
        <taxon>Hypocreomycetidae</taxon>
        <taxon>Microascales</taxon>
        <taxon>Ceratocystidaceae</taxon>
        <taxon>Thielaviopsis</taxon>
    </lineage>
</organism>
<dbReference type="Proteomes" id="UP000033483">
    <property type="component" value="Unassembled WGS sequence"/>
</dbReference>
<feature type="region of interest" description="Disordered" evidence="4">
    <location>
        <begin position="723"/>
        <end position="755"/>
    </location>
</feature>
<feature type="domain" description="Zn(2)-C6 fungal-type" evidence="5">
    <location>
        <begin position="76"/>
        <end position="105"/>
    </location>
</feature>
<keyword evidence="7" id="KW-1185">Reference proteome</keyword>
<evidence type="ECO:0000313" key="7">
    <source>
        <dbReference type="Proteomes" id="UP000033483"/>
    </source>
</evidence>
<dbReference type="GO" id="GO:0008270">
    <property type="term" value="F:zinc ion binding"/>
    <property type="evidence" value="ECO:0007669"/>
    <property type="project" value="InterPro"/>
</dbReference>
<proteinExistence type="predicted"/>
<keyword evidence="3" id="KW-0539">Nucleus</keyword>
<dbReference type="GO" id="GO:0000981">
    <property type="term" value="F:DNA-binding transcription factor activity, RNA polymerase II-specific"/>
    <property type="evidence" value="ECO:0007669"/>
    <property type="project" value="InterPro"/>
</dbReference>
<dbReference type="PANTHER" id="PTHR31001:SF50">
    <property type="entry name" value="ZN(II)2CYS6 TRANSCRIPTION FACTOR (EUROFUNG)"/>
    <property type="match status" value="1"/>
</dbReference>
<evidence type="ECO:0000256" key="1">
    <source>
        <dbReference type="ARBA" id="ARBA00004123"/>
    </source>
</evidence>
<dbReference type="PROSITE" id="PS50048">
    <property type="entry name" value="ZN2_CY6_FUNGAL_2"/>
    <property type="match status" value="1"/>
</dbReference>
<dbReference type="PANTHER" id="PTHR31001">
    <property type="entry name" value="UNCHARACTERIZED TRANSCRIPTIONAL REGULATORY PROTEIN"/>
    <property type="match status" value="1"/>
</dbReference>
<dbReference type="SMART" id="SM00906">
    <property type="entry name" value="Fungal_trans"/>
    <property type="match status" value="1"/>
</dbReference>
<dbReference type="Pfam" id="PF00172">
    <property type="entry name" value="Zn_clus"/>
    <property type="match status" value="1"/>
</dbReference>
<reference evidence="6 7" key="1">
    <citation type="submission" date="2015-03" db="EMBL/GenBank/DDBJ databases">
        <authorList>
            <person name="Radwan O."/>
            <person name="Al-Naeli F.A."/>
            <person name="Rendon G.A."/>
            <person name="Fields C."/>
        </authorList>
    </citation>
    <scope>NUCLEOTIDE SEQUENCE [LARGE SCALE GENOMIC DNA]</scope>
    <source>
        <strain evidence="6">CR-DP1</strain>
    </source>
</reference>
<dbReference type="InterPro" id="IPR007219">
    <property type="entry name" value="XnlR_reg_dom"/>
</dbReference>
<dbReference type="PROSITE" id="PS00463">
    <property type="entry name" value="ZN2_CY6_FUNGAL_1"/>
    <property type="match status" value="1"/>
</dbReference>
<dbReference type="OrthoDB" id="3989227at2759"/>
<dbReference type="Pfam" id="PF04082">
    <property type="entry name" value="Fungal_trans"/>
    <property type="match status" value="1"/>
</dbReference>
<name>A0A0F4ZD22_9PEZI</name>
<feature type="region of interest" description="Disordered" evidence="4">
    <location>
        <begin position="155"/>
        <end position="214"/>
    </location>
</feature>
<keyword evidence="2" id="KW-0479">Metal-binding</keyword>
<dbReference type="InterPro" id="IPR050613">
    <property type="entry name" value="Sec_Metabolite_Reg"/>
</dbReference>
<evidence type="ECO:0000256" key="4">
    <source>
        <dbReference type="SAM" id="MobiDB-lite"/>
    </source>
</evidence>
<dbReference type="EMBL" id="LAEV01001594">
    <property type="protein sequence ID" value="KKA27748.1"/>
    <property type="molecule type" value="Genomic_DNA"/>
</dbReference>
<sequence length="1014" mass="112336">MPGSHRSHSIPVSDTGFSLSPASFPATLIDASPLASGLNGGSAPGTTLPGVTILAPGEEPPASLIAALSSDLNPRSCVTCRRRKVRCDKHMPCSNCRRNQIQCVFPAPGRAPRRPRPKDLNAPAAKNVSEREAELLERLRKLEGIVDELSRQLDAEQMKTQSAGGSPDTNNGSGSPSQTIGSPTHGTPGSGISDLTSRSRIPRPRADDTAEGTGKEAVLTNKFGRLVLSDKAKGQYVANAFWSKLTEQLDEIRNETQSYSDDSDDYFDEGTPESLQNSVVSGSSSHQGFFYGFKSISCDLQKFHPKGTDIPFLWEKYCANVEPAVKIVHIPTWSKVIGQAARGDLTLPVQNQAMLFAIYFSAITSLEDSEIDARFGREKSDLLTLYRFAFEQALAQANFLTVPDFTIINALTLFLTVVRTSDDSRFCWTMSAVAVRLAEALGLQRDGTNLGLKPFEVEMRRRIWWVICSFDLRASEESGTDSAALIFNCDTKMPANINDADFGPESTEIVPREGATDISLALIRHEITNLCRKMISISNRAPVLGEPNALQSIQDREEALESMFQQIDAKHFQCADAEKSPLLILGAMILRVVMAKMSLVIYQPLVTNNKSKDIVPREVNDRVFVAAVEIIEYNLLLHTEERFRQWRWLFATYTQWHAITFVLMEMGIRPWTATMERGWEIVTKALNQREVQEFAKKPNHMTVWLPVKKLINKATRHRRAEVQRLRADPAEVQRLDSEDQLNQQQRRISPPKEYEQHTQQVRQRWLELVSPSTSSVPMAQPTVATPAIMPSVHGVPMAVAPVLQSMPSTAQQDYQMATDGLPVSIAGQPGQPLTAEAMQAMHQQHQDQQGQAVGLNMLMQDRMDTMILWDIIDGQSAMLDGMQMPRAHADSPLGPHGVMSQTVPPTLPSQHQQLAAAQQKSPHVQSQEALPVTVSTNPGPWAWSTNWYDTSDRELSSSIGTTANGSMAANGGMMMRDDQGMDMDEEFNWNDWNQSFRVLHNNPPPTYQGPTAGL</sequence>
<feature type="compositionally biased region" description="Basic and acidic residues" evidence="4">
    <location>
        <begin position="723"/>
        <end position="737"/>
    </location>
</feature>
<dbReference type="AlphaFoldDB" id="A0A0F4ZD22"/>
<evidence type="ECO:0000256" key="2">
    <source>
        <dbReference type="ARBA" id="ARBA00022723"/>
    </source>
</evidence>
<protein>
    <recommendedName>
        <fullName evidence="5">Zn(2)-C6 fungal-type domain-containing protein</fullName>
    </recommendedName>
</protein>